<feature type="region of interest" description="Disordered" evidence="1">
    <location>
        <begin position="1"/>
        <end position="27"/>
    </location>
</feature>
<organism evidence="2 3">
    <name type="scientific">Penicillium nordicum</name>
    <dbReference type="NCBI Taxonomy" id="229535"/>
    <lineage>
        <taxon>Eukaryota</taxon>
        <taxon>Fungi</taxon>
        <taxon>Dikarya</taxon>
        <taxon>Ascomycota</taxon>
        <taxon>Pezizomycotina</taxon>
        <taxon>Eurotiomycetes</taxon>
        <taxon>Eurotiomycetidae</taxon>
        <taxon>Eurotiales</taxon>
        <taxon>Aspergillaceae</taxon>
        <taxon>Penicillium</taxon>
    </lineage>
</organism>
<evidence type="ECO:0000313" key="2">
    <source>
        <dbReference type="EMBL" id="KOS45928.1"/>
    </source>
</evidence>
<dbReference type="Proteomes" id="UP000037696">
    <property type="component" value="Unassembled WGS sequence"/>
</dbReference>
<sequence>MDIMAVRPTEARARSQTPKLGPYSVPWEPTDVDHQECGQLLRTKKRYAFCDRNLSVLQYPCSVNMLASQSSC</sequence>
<dbReference type="EMBL" id="LHQQ01000036">
    <property type="protein sequence ID" value="KOS45928.1"/>
    <property type="molecule type" value="Genomic_DNA"/>
</dbReference>
<reference evidence="2 3" key="1">
    <citation type="submission" date="2015-08" db="EMBL/GenBank/DDBJ databases">
        <title>Genome sequencing of Penicillium nordicum.</title>
        <authorList>
            <person name="Nguyen H.D."/>
            <person name="Seifert K.A."/>
        </authorList>
    </citation>
    <scope>NUCLEOTIDE SEQUENCE [LARGE SCALE GENOMIC DNA]</scope>
    <source>
        <strain evidence="2 3">DAOMC 185683</strain>
    </source>
</reference>
<name>A0A0M8P641_9EURO</name>
<dbReference type="AlphaFoldDB" id="A0A0M8P641"/>
<evidence type="ECO:0000256" key="1">
    <source>
        <dbReference type="SAM" id="MobiDB-lite"/>
    </source>
</evidence>
<keyword evidence="3" id="KW-1185">Reference proteome</keyword>
<comment type="caution">
    <text evidence="2">The sequence shown here is derived from an EMBL/GenBank/DDBJ whole genome shotgun (WGS) entry which is preliminary data.</text>
</comment>
<accession>A0A0M8P641</accession>
<protein>
    <submittedName>
        <fullName evidence="2">Uncharacterized protein</fullName>
    </submittedName>
</protein>
<proteinExistence type="predicted"/>
<evidence type="ECO:0000313" key="3">
    <source>
        <dbReference type="Proteomes" id="UP000037696"/>
    </source>
</evidence>
<gene>
    <name evidence="2" type="ORF">ACN38_g3144</name>
</gene>